<protein>
    <submittedName>
        <fullName evidence="3">Multi-domain containing protein</fullName>
    </submittedName>
</protein>
<dbReference type="Pfam" id="PF01399">
    <property type="entry name" value="PCI"/>
    <property type="match status" value="1"/>
</dbReference>
<dbReference type="PANTHER" id="PTHR14145">
    <property type="entry name" value="26S PROTESOME SUBUNIT 6"/>
    <property type="match status" value="1"/>
</dbReference>
<accession>A0ABQ5KJY6</accession>
<dbReference type="InterPro" id="IPR019585">
    <property type="entry name" value="Rpn7/CSN1"/>
</dbReference>
<dbReference type="Proteomes" id="UP001057375">
    <property type="component" value="Unassembled WGS sequence"/>
</dbReference>
<proteinExistence type="predicted"/>
<dbReference type="SUPFAM" id="SSF46785">
    <property type="entry name" value="Winged helix' DNA-binding domain"/>
    <property type="match status" value="1"/>
</dbReference>
<organism evidence="3 4">
    <name type="scientific">Aduncisulcus paluster</name>
    <dbReference type="NCBI Taxonomy" id="2918883"/>
    <lineage>
        <taxon>Eukaryota</taxon>
        <taxon>Metamonada</taxon>
        <taxon>Carpediemonas-like organisms</taxon>
        <taxon>Aduncisulcus</taxon>
    </lineage>
</organism>
<keyword evidence="1" id="KW-0175">Coiled coil</keyword>
<evidence type="ECO:0000256" key="1">
    <source>
        <dbReference type="SAM" id="Coils"/>
    </source>
</evidence>
<name>A0ABQ5KJY6_9EUKA</name>
<evidence type="ECO:0000313" key="4">
    <source>
        <dbReference type="Proteomes" id="UP001057375"/>
    </source>
</evidence>
<comment type="caution">
    <text evidence="3">The sequence shown here is derived from an EMBL/GenBank/DDBJ whole genome shotgun (WGS) entry which is preliminary data.</text>
</comment>
<dbReference type="Gene3D" id="1.25.40.570">
    <property type="match status" value="1"/>
</dbReference>
<evidence type="ECO:0000259" key="2">
    <source>
        <dbReference type="PROSITE" id="PS50250"/>
    </source>
</evidence>
<feature type="coiled-coil region" evidence="1">
    <location>
        <begin position="50"/>
        <end position="81"/>
    </location>
</feature>
<sequence length="378" mass="43495">MVRVHLYTCQKLLFYYQTKGVDEFPEDLLKIITKYLMVPFYISACSQLGLEKDEELIKKLLKKQEEKADKIRDKIKYAEKNYGDSEVTDAKHKLIKLYIAATEGEKAQEVEKEVNLEKMATKLRFDVAIYHASIALCTLNLSSLKHFISKAELLKEHIDYQRKNKLSLFRGLFALITRDFSTAATTFLECLPTFDSDDVITHKELVMYAVISSLVGLDRKELISKCAKCSDVLAILPRIPLLETILNGIVECKYDGILGNLVNLSDSVMKWDPLLVTHRFYFFDHVRSRAFSQFLFAFRTVRIEVMAGVFTITEDMLVRELMRLIVCGRLAARINETSGCIETIRMLKKGMLTQELMEKASELTEKVERLAKAVVLEW</sequence>
<gene>
    <name evidence="3" type="ORF">ADUPG1_006125</name>
</gene>
<dbReference type="SMART" id="SM00088">
    <property type="entry name" value="PINT"/>
    <property type="match status" value="1"/>
</dbReference>
<dbReference type="PROSITE" id="PS50250">
    <property type="entry name" value="PCI"/>
    <property type="match status" value="1"/>
</dbReference>
<feature type="domain" description="PCI" evidence="2">
    <location>
        <begin position="179"/>
        <end position="348"/>
    </location>
</feature>
<dbReference type="EMBL" id="BQXS01009733">
    <property type="protein sequence ID" value="GKT31764.1"/>
    <property type="molecule type" value="Genomic_DNA"/>
</dbReference>
<evidence type="ECO:0000313" key="3">
    <source>
        <dbReference type="EMBL" id="GKT31764.1"/>
    </source>
</evidence>
<dbReference type="InterPro" id="IPR036390">
    <property type="entry name" value="WH_DNA-bd_sf"/>
</dbReference>
<dbReference type="InterPro" id="IPR000717">
    <property type="entry name" value="PCI_dom"/>
</dbReference>
<dbReference type="Pfam" id="PF10602">
    <property type="entry name" value="RPN7"/>
    <property type="match status" value="1"/>
</dbReference>
<dbReference type="PANTHER" id="PTHR14145:SF1">
    <property type="entry name" value="26S PROTEASOME NON-ATPASE REGULATORY SUBUNIT 6"/>
    <property type="match status" value="1"/>
</dbReference>
<dbReference type="InterPro" id="IPR045135">
    <property type="entry name" value="Rpn7_N"/>
</dbReference>
<keyword evidence="4" id="KW-1185">Reference proteome</keyword>
<reference evidence="3" key="1">
    <citation type="submission" date="2022-03" db="EMBL/GenBank/DDBJ databases">
        <title>Draft genome sequence of Aduncisulcus paluster, a free-living microaerophilic Fornicata.</title>
        <authorList>
            <person name="Yuyama I."/>
            <person name="Kume K."/>
            <person name="Tamura T."/>
            <person name="Inagaki Y."/>
            <person name="Hashimoto T."/>
        </authorList>
    </citation>
    <scope>NUCLEOTIDE SEQUENCE</scope>
    <source>
        <strain evidence="3">NY0171</strain>
    </source>
</reference>